<dbReference type="SUPFAM" id="SSF103473">
    <property type="entry name" value="MFS general substrate transporter"/>
    <property type="match status" value="1"/>
</dbReference>
<evidence type="ECO:0000256" key="1">
    <source>
        <dbReference type="ARBA" id="ARBA00009617"/>
    </source>
</evidence>
<feature type="transmembrane region" description="Helical" evidence="2">
    <location>
        <begin position="287"/>
        <end position="306"/>
    </location>
</feature>
<sequence length="438" mass="45716">MNAAQALSLPRRQLLAYGALGLPLAMAALPVYVHVPRLYADAAGMSLGLLGGLLLAARLVDAVIDPLLGGWSDRTANRQRLILLALPCLALGMLALLHPPASAAPLWLFGSMLVTYFGFSLASVAYQAWGAELGRDAGERTRLTASREGFGLLGVVLAAALPGLLSNDLAQGLSGLAQIFPLLLLVLAVWTLSGSPQALARTPASGSLLGDLRGVLAEQRFRRLLAVFVVNGIAAALPATLVLFYVADVLQAEAWSGAFLALYFVSGVAFLPLWVTLARRYGRVRSWIASMLVAIGSFAWAWGLGVGDVGPFAVVCLLSGAALGADLTLPAALLADIAEYRARAGDAKDRAGGGEVVAVTDARPAQAGAYFGWWNLVAKLNLALAAGLALPLLESVGYRPGVAATATGLAAVYCLLPLLFKTVAALLAWRWRNTLEVC</sequence>
<feature type="transmembrane region" description="Helical" evidence="2">
    <location>
        <begin position="172"/>
        <end position="192"/>
    </location>
</feature>
<proteinExistence type="inferred from homology"/>
<dbReference type="STRING" id="1454004.AW11_02103"/>
<keyword evidence="4" id="KW-1185">Reference proteome</keyword>
<dbReference type="InterPro" id="IPR039672">
    <property type="entry name" value="MFS_2"/>
</dbReference>
<evidence type="ECO:0000313" key="4">
    <source>
        <dbReference type="Proteomes" id="UP000022141"/>
    </source>
</evidence>
<feature type="transmembrane region" description="Helical" evidence="2">
    <location>
        <begin position="14"/>
        <end position="33"/>
    </location>
</feature>
<feature type="transmembrane region" description="Helical" evidence="2">
    <location>
        <begin position="373"/>
        <end position="393"/>
    </location>
</feature>
<dbReference type="InterPro" id="IPR036259">
    <property type="entry name" value="MFS_trans_sf"/>
</dbReference>
<evidence type="ECO:0000313" key="3">
    <source>
        <dbReference type="EMBL" id="EXI88483.1"/>
    </source>
</evidence>
<protein>
    <submittedName>
        <fullName evidence="3">Inner membrane symporter YicJ</fullName>
    </submittedName>
</protein>
<gene>
    <name evidence="3" type="primary">yicJ</name>
    <name evidence="3" type="ORF">AW11_02103</name>
</gene>
<feature type="transmembrane region" description="Helical" evidence="2">
    <location>
        <begin position="224"/>
        <end position="246"/>
    </location>
</feature>
<dbReference type="GO" id="GO:0015293">
    <property type="term" value="F:symporter activity"/>
    <property type="evidence" value="ECO:0007669"/>
    <property type="project" value="InterPro"/>
</dbReference>
<dbReference type="eggNOG" id="COG2211">
    <property type="taxonomic scope" value="Bacteria"/>
</dbReference>
<dbReference type="AlphaFoldDB" id="A0A011P0L7"/>
<keyword evidence="2" id="KW-1133">Transmembrane helix</keyword>
<feature type="transmembrane region" description="Helical" evidence="2">
    <location>
        <begin position="405"/>
        <end position="429"/>
    </location>
</feature>
<evidence type="ECO:0000256" key="2">
    <source>
        <dbReference type="SAM" id="Phobius"/>
    </source>
</evidence>
<feature type="transmembrane region" description="Helical" evidence="2">
    <location>
        <begin position="149"/>
        <end position="166"/>
    </location>
</feature>
<feature type="transmembrane region" description="Helical" evidence="2">
    <location>
        <begin position="107"/>
        <end position="129"/>
    </location>
</feature>
<dbReference type="PATRIC" id="fig|1454004.3.peg.2176"/>
<comment type="caution">
    <text evidence="3">The sequence shown here is derived from an EMBL/GenBank/DDBJ whole genome shotgun (WGS) entry which is preliminary data.</text>
</comment>
<dbReference type="PANTHER" id="PTHR11328:SF24">
    <property type="entry name" value="MAJOR FACILITATOR SUPERFAMILY (MFS) PROFILE DOMAIN-CONTAINING PROTEIN"/>
    <property type="match status" value="1"/>
</dbReference>
<dbReference type="PANTHER" id="PTHR11328">
    <property type="entry name" value="MAJOR FACILITATOR SUPERFAMILY DOMAIN-CONTAINING PROTEIN"/>
    <property type="match status" value="1"/>
</dbReference>
<dbReference type="Pfam" id="PF13347">
    <property type="entry name" value="MFS_2"/>
    <property type="match status" value="1"/>
</dbReference>
<dbReference type="GO" id="GO:0005886">
    <property type="term" value="C:plasma membrane"/>
    <property type="evidence" value="ECO:0007669"/>
    <property type="project" value="TreeGrafter"/>
</dbReference>
<reference evidence="3" key="1">
    <citation type="submission" date="2014-02" db="EMBL/GenBank/DDBJ databases">
        <title>Expanding our view of genomic diversity in Candidatus Accumulibacter clades.</title>
        <authorList>
            <person name="Skennerton C.T."/>
            <person name="Barr J.J."/>
            <person name="Slater F.R."/>
            <person name="Bond P.L."/>
            <person name="Tyson G.W."/>
        </authorList>
    </citation>
    <scope>NUCLEOTIDE SEQUENCE [LARGE SCALE GENOMIC DNA]</scope>
</reference>
<organism evidence="3 4">
    <name type="scientific">Accumulibacter regalis</name>
    <dbReference type="NCBI Taxonomy" id="522306"/>
    <lineage>
        <taxon>Bacteria</taxon>
        <taxon>Pseudomonadati</taxon>
        <taxon>Pseudomonadota</taxon>
        <taxon>Betaproteobacteria</taxon>
        <taxon>Candidatus Accumulibacter</taxon>
    </lineage>
</organism>
<feature type="transmembrane region" description="Helical" evidence="2">
    <location>
        <begin position="39"/>
        <end position="60"/>
    </location>
</feature>
<name>A0A011P0L7_ACCRE</name>
<dbReference type="EMBL" id="JEMY01000026">
    <property type="protein sequence ID" value="EXI88483.1"/>
    <property type="molecule type" value="Genomic_DNA"/>
</dbReference>
<feature type="transmembrane region" description="Helical" evidence="2">
    <location>
        <begin position="312"/>
        <end position="335"/>
    </location>
</feature>
<keyword evidence="2" id="KW-0812">Transmembrane</keyword>
<dbReference type="Proteomes" id="UP000022141">
    <property type="component" value="Unassembled WGS sequence"/>
</dbReference>
<dbReference type="GO" id="GO:0008643">
    <property type="term" value="P:carbohydrate transport"/>
    <property type="evidence" value="ECO:0007669"/>
    <property type="project" value="InterPro"/>
</dbReference>
<keyword evidence="2" id="KW-0472">Membrane</keyword>
<comment type="similarity">
    <text evidence="1">Belongs to the sodium:galactoside symporter (TC 2.A.2) family.</text>
</comment>
<feature type="transmembrane region" description="Helical" evidence="2">
    <location>
        <begin position="81"/>
        <end position="101"/>
    </location>
</feature>
<dbReference type="Gene3D" id="1.20.1250.20">
    <property type="entry name" value="MFS general substrate transporter like domains"/>
    <property type="match status" value="2"/>
</dbReference>
<feature type="transmembrane region" description="Helical" evidence="2">
    <location>
        <begin position="258"/>
        <end position="275"/>
    </location>
</feature>
<accession>A0A011P0L7</accession>